<dbReference type="OrthoDB" id="360839at2759"/>
<dbReference type="InterPro" id="IPR013955">
    <property type="entry name" value="Rep_factor-A_C"/>
</dbReference>
<dbReference type="PROSITE" id="PS50811">
    <property type="entry name" value="WRKY"/>
    <property type="match status" value="1"/>
</dbReference>
<sequence>MAAKYAAVTVGEGKLNREEVKRIKESLQELEASRQAKGKDLKSLELGGSNAAAEVAGTTDVAVFPPTKVAGARKSYYRCTSPKCTVKKRVERSFQNPSIVITTYEGQHNLHSPATLRGNASRLLANPMFTSPLGVQLDMAIEEYVRVSELTDKTLKCQVKVHVLRRWTMGHYCHGIFRCSPRNSMYKFDFVEFDNVKLLSKTNTNLKDAFGTLDGASELMFRKGLTLEEIFLKNARDIFEHAKQSFMISFMLINSCQKKLIDRGDQFWCCNCNNTITSPDARYQLKARIRDDTQSSLITIFGKEAEALLKHPASDMEKLIKSANGIETVKAIINGIIGSSMVFAIKISQYNLQSQGINGFTANKLLQGELRQKIENLASSLKFPLKKLFVVDGSTRSSHSNVRIQPRLLSLFVVP</sequence>
<dbReference type="Pfam" id="PF08646">
    <property type="entry name" value="Rep_fac-A_C"/>
    <property type="match status" value="1"/>
</dbReference>
<evidence type="ECO:0000256" key="3">
    <source>
        <dbReference type="ARBA" id="ARBA00023125"/>
    </source>
</evidence>
<accession>A0A835LGF4</accession>
<evidence type="ECO:0000256" key="2">
    <source>
        <dbReference type="ARBA" id="ARBA00023015"/>
    </source>
</evidence>
<dbReference type="SMART" id="SM00774">
    <property type="entry name" value="WRKY"/>
    <property type="match status" value="1"/>
</dbReference>
<keyword evidence="4" id="KW-0804">Transcription</keyword>
<dbReference type="PANTHER" id="PTHR31221">
    <property type="entry name" value="WRKY TRANSCRIPTION FACTOR PROTEIN 1-RELATED"/>
    <property type="match status" value="1"/>
</dbReference>
<proteinExistence type="predicted"/>
<dbReference type="EMBL" id="JADFTS010000008">
    <property type="protein sequence ID" value="KAF9594608.1"/>
    <property type="molecule type" value="Genomic_DNA"/>
</dbReference>
<evidence type="ECO:0000256" key="1">
    <source>
        <dbReference type="ARBA" id="ARBA00004123"/>
    </source>
</evidence>
<protein>
    <recommendedName>
        <fullName evidence="6">WRKY domain-containing protein</fullName>
    </recommendedName>
</protein>
<keyword evidence="5" id="KW-0539">Nucleus</keyword>
<evidence type="ECO:0000256" key="4">
    <source>
        <dbReference type="ARBA" id="ARBA00023163"/>
    </source>
</evidence>
<dbReference type="AlphaFoldDB" id="A0A835LGF4"/>
<dbReference type="Gene3D" id="2.40.50.140">
    <property type="entry name" value="Nucleic acid-binding proteins"/>
    <property type="match status" value="1"/>
</dbReference>
<dbReference type="Proteomes" id="UP000631114">
    <property type="component" value="Unassembled WGS sequence"/>
</dbReference>
<dbReference type="InterPro" id="IPR003657">
    <property type="entry name" value="WRKY_dom"/>
</dbReference>
<evidence type="ECO:0000313" key="7">
    <source>
        <dbReference type="EMBL" id="KAF9594608.1"/>
    </source>
</evidence>
<comment type="subcellular location">
    <subcellularLocation>
        <location evidence="1">Nucleus</location>
    </subcellularLocation>
</comment>
<dbReference type="InterPro" id="IPR012340">
    <property type="entry name" value="NA-bd_OB-fold"/>
</dbReference>
<evidence type="ECO:0000259" key="6">
    <source>
        <dbReference type="PROSITE" id="PS50811"/>
    </source>
</evidence>
<gene>
    <name evidence="7" type="ORF">IFM89_034230</name>
</gene>
<evidence type="ECO:0000313" key="8">
    <source>
        <dbReference type="Proteomes" id="UP000631114"/>
    </source>
</evidence>
<dbReference type="InterPro" id="IPR036576">
    <property type="entry name" value="WRKY_dom_sf"/>
</dbReference>
<dbReference type="Gene3D" id="2.20.25.80">
    <property type="entry name" value="WRKY domain"/>
    <property type="match status" value="1"/>
</dbReference>
<keyword evidence="3" id="KW-0238">DNA-binding</keyword>
<feature type="domain" description="WRKY" evidence="6">
    <location>
        <begin position="74"/>
        <end position="113"/>
    </location>
</feature>
<dbReference type="GO" id="GO:0043565">
    <property type="term" value="F:sequence-specific DNA binding"/>
    <property type="evidence" value="ECO:0007669"/>
    <property type="project" value="InterPro"/>
</dbReference>
<keyword evidence="2" id="KW-0805">Transcription regulation</keyword>
<dbReference type="InterPro" id="IPR044810">
    <property type="entry name" value="WRKY_plant"/>
</dbReference>
<dbReference type="Pfam" id="PF03106">
    <property type="entry name" value="WRKY"/>
    <property type="match status" value="1"/>
</dbReference>
<organism evidence="7 8">
    <name type="scientific">Coptis chinensis</name>
    <dbReference type="NCBI Taxonomy" id="261450"/>
    <lineage>
        <taxon>Eukaryota</taxon>
        <taxon>Viridiplantae</taxon>
        <taxon>Streptophyta</taxon>
        <taxon>Embryophyta</taxon>
        <taxon>Tracheophyta</taxon>
        <taxon>Spermatophyta</taxon>
        <taxon>Magnoliopsida</taxon>
        <taxon>Ranunculales</taxon>
        <taxon>Ranunculaceae</taxon>
        <taxon>Coptidoideae</taxon>
        <taxon>Coptis</taxon>
    </lineage>
</organism>
<dbReference type="PANTHER" id="PTHR31221:SF358">
    <property type="entry name" value="WRKY TRANSCRIPTION FACTOR 71"/>
    <property type="match status" value="1"/>
</dbReference>
<evidence type="ECO:0000256" key="5">
    <source>
        <dbReference type="ARBA" id="ARBA00023242"/>
    </source>
</evidence>
<dbReference type="GO" id="GO:0005634">
    <property type="term" value="C:nucleus"/>
    <property type="evidence" value="ECO:0007669"/>
    <property type="project" value="UniProtKB-SubCell"/>
</dbReference>
<dbReference type="GO" id="GO:0003700">
    <property type="term" value="F:DNA-binding transcription factor activity"/>
    <property type="evidence" value="ECO:0007669"/>
    <property type="project" value="InterPro"/>
</dbReference>
<comment type="caution">
    <text evidence="7">The sequence shown here is derived from an EMBL/GenBank/DDBJ whole genome shotgun (WGS) entry which is preliminary data.</text>
</comment>
<name>A0A835LGF4_9MAGN</name>
<dbReference type="SUPFAM" id="SSF50249">
    <property type="entry name" value="Nucleic acid-binding proteins"/>
    <property type="match status" value="1"/>
</dbReference>
<reference evidence="7 8" key="1">
    <citation type="submission" date="2020-10" db="EMBL/GenBank/DDBJ databases">
        <title>The Coptis chinensis genome and diversification of protoberbering-type alkaloids.</title>
        <authorList>
            <person name="Wang B."/>
            <person name="Shu S."/>
            <person name="Song C."/>
            <person name="Liu Y."/>
        </authorList>
    </citation>
    <scope>NUCLEOTIDE SEQUENCE [LARGE SCALE GENOMIC DNA]</scope>
    <source>
        <strain evidence="7">HL-2020</strain>
        <tissue evidence="7">Leaf</tissue>
    </source>
</reference>
<dbReference type="SUPFAM" id="SSF118290">
    <property type="entry name" value="WRKY DNA-binding domain"/>
    <property type="match status" value="1"/>
</dbReference>
<keyword evidence="8" id="KW-1185">Reference proteome</keyword>